<dbReference type="EMBL" id="JACOOY010000010">
    <property type="protein sequence ID" value="MBC5665424.1"/>
    <property type="molecule type" value="Genomic_DNA"/>
</dbReference>
<evidence type="ECO:0000256" key="1">
    <source>
        <dbReference type="ARBA" id="ARBA00004651"/>
    </source>
</evidence>
<feature type="transmembrane region" description="Helical" evidence="7">
    <location>
        <begin position="9"/>
        <end position="26"/>
    </location>
</feature>
<dbReference type="GO" id="GO:0005524">
    <property type="term" value="F:ATP binding"/>
    <property type="evidence" value="ECO:0007669"/>
    <property type="project" value="UniProtKB-KW"/>
</dbReference>
<dbReference type="SUPFAM" id="SSF52540">
    <property type="entry name" value="P-loop containing nucleoside triphosphate hydrolases"/>
    <property type="match status" value="1"/>
</dbReference>
<dbReference type="PROSITE" id="PS00211">
    <property type="entry name" value="ABC_TRANSPORTER_1"/>
    <property type="match status" value="1"/>
</dbReference>
<feature type="domain" description="ABC transmembrane type-1" evidence="9">
    <location>
        <begin position="11"/>
        <end position="287"/>
    </location>
</feature>
<dbReference type="InterPro" id="IPR039421">
    <property type="entry name" value="Type_1_exporter"/>
</dbReference>
<feature type="transmembrane region" description="Helical" evidence="7">
    <location>
        <begin position="46"/>
        <end position="67"/>
    </location>
</feature>
<evidence type="ECO:0000259" key="9">
    <source>
        <dbReference type="PROSITE" id="PS50929"/>
    </source>
</evidence>
<dbReference type="Pfam" id="PF00005">
    <property type="entry name" value="ABC_tran"/>
    <property type="match status" value="1"/>
</dbReference>
<accession>A0ABR7EVP2</accession>
<protein>
    <submittedName>
        <fullName evidence="10">ABC transporter ATP-binding protein</fullName>
    </submittedName>
</protein>
<gene>
    <name evidence="10" type="ORF">H8S07_09055</name>
</gene>
<keyword evidence="5 7" id="KW-1133">Transmembrane helix</keyword>
<dbReference type="InterPro" id="IPR003439">
    <property type="entry name" value="ABC_transporter-like_ATP-bd"/>
</dbReference>
<keyword evidence="4 10" id="KW-0067">ATP-binding</keyword>
<proteinExistence type="predicted"/>
<dbReference type="InterPro" id="IPR017871">
    <property type="entry name" value="ABC_transporter-like_CS"/>
</dbReference>
<dbReference type="PROSITE" id="PS50893">
    <property type="entry name" value="ABC_TRANSPORTER_2"/>
    <property type="match status" value="1"/>
</dbReference>
<evidence type="ECO:0000256" key="3">
    <source>
        <dbReference type="ARBA" id="ARBA00022741"/>
    </source>
</evidence>
<evidence type="ECO:0000256" key="6">
    <source>
        <dbReference type="ARBA" id="ARBA00023136"/>
    </source>
</evidence>
<dbReference type="CDD" id="cd07346">
    <property type="entry name" value="ABC_6TM_exporters"/>
    <property type="match status" value="1"/>
</dbReference>
<dbReference type="Pfam" id="PF00664">
    <property type="entry name" value="ABC_membrane"/>
    <property type="match status" value="1"/>
</dbReference>
<dbReference type="SMART" id="SM00382">
    <property type="entry name" value="AAA"/>
    <property type="match status" value="1"/>
</dbReference>
<dbReference type="PANTHER" id="PTHR43394:SF1">
    <property type="entry name" value="ATP-BINDING CASSETTE SUB-FAMILY B MEMBER 10, MITOCHONDRIAL"/>
    <property type="match status" value="1"/>
</dbReference>
<dbReference type="PANTHER" id="PTHR43394">
    <property type="entry name" value="ATP-DEPENDENT PERMEASE MDL1, MITOCHONDRIAL"/>
    <property type="match status" value="1"/>
</dbReference>
<evidence type="ECO:0000313" key="10">
    <source>
        <dbReference type="EMBL" id="MBC5665424.1"/>
    </source>
</evidence>
<dbReference type="Gene3D" id="1.20.1560.10">
    <property type="entry name" value="ABC transporter type 1, transmembrane domain"/>
    <property type="match status" value="1"/>
</dbReference>
<keyword evidence="6 7" id="KW-0472">Membrane</keyword>
<dbReference type="InterPro" id="IPR027417">
    <property type="entry name" value="P-loop_NTPase"/>
</dbReference>
<feature type="domain" description="ABC transporter" evidence="8">
    <location>
        <begin position="326"/>
        <end position="540"/>
    </location>
</feature>
<dbReference type="InterPro" id="IPR003593">
    <property type="entry name" value="AAA+_ATPase"/>
</dbReference>
<evidence type="ECO:0000313" key="11">
    <source>
        <dbReference type="Proteomes" id="UP000647235"/>
    </source>
</evidence>
<dbReference type="RefSeq" id="WP_117538287.1">
    <property type="nucleotide sequence ID" value="NZ_JACOOY010000010.1"/>
</dbReference>
<sequence>MKKIIKKQNIIWIVFCYLILIGSSFLRPMILKRIMDQGILGKDMKLILQFAFSLIVLVVIEELTSIIQTRLFVDMQNRLVISLYTKAGQVLFRLKQSYFMENSSTEIVNKLSTDINSVCSLFDSNIMYVLGYALQIISGVIGLVVINWKLALLVLLVVPIKYLLIKMFAEKEEKLSEQEIEASANFSSWLGDSINGIREIKLWNLYREKQQNLISKQKEILEINKKGKLIQAYNMSTDSALKGLITAALYGIGGYFICKSKLTIGSLTAFITYSNYVINPISIVMNLKLIFAQIKPSIKRIEEFIKTDVEKKENIEGKICQLKHSINMENISFSYTERSIMQNVNLEIHKGEKIAIIGDNGSGKSTLLSMLLRFIEPEQGNIYIDGVDIKEYDIDQYRSMFSVVSQNIYLFADTLWNNIVMGKNIGLEEMNQKLEKMDMKGFLKKLPNGYESSLQKNGENLSGGERQKIGLLRALIKDSPILILDEATSSIDKDYDKFIHDMLLNDCSNKTIIVITHKQENLEGMDRIFQMKEHRLIEQM</sequence>
<organism evidence="10 11">
    <name type="scientific">Dorea hominis</name>
    <dbReference type="NCBI Taxonomy" id="2763040"/>
    <lineage>
        <taxon>Bacteria</taxon>
        <taxon>Bacillati</taxon>
        <taxon>Bacillota</taxon>
        <taxon>Clostridia</taxon>
        <taxon>Lachnospirales</taxon>
        <taxon>Lachnospiraceae</taxon>
        <taxon>Dorea</taxon>
    </lineage>
</organism>
<dbReference type="Proteomes" id="UP000647235">
    <property type="component" value="Unassembled WGS sequence"/>
</dbReference>
<evidence type="ECO:0000256" key="7">
    <source>
        <dbReference type="SAM" id="Phobius"/>
    </source>
</evidence>
<dbReference type="InterPro" id="IPR011527">
    <property type="entry name" value="ABC1_TM_dom"/>
</dbReference>
<comment type="subcellular location">
    <subcellularLocation>
        <location evidence="1">Cell membrane</location>
        <topology evidence="1">Multi-pass membrane protein</topology>
    </subcellularLocation>
</comment>
<dbReference type="InterPro" id="IPR036640">
    <property type="entry name" value="ABC1_TM_sf"/>
</dbReference>
<evidence type="ECO:0000259" key="8">
    <source>
        <dbReference type="PROSITE" id="PS50893"/>
    </source>
</evidence>
<keyword evidence="2 7" id="KW-0812">Transmembrane</keyword>
<name>A0ABR7EVP2_9FIRM</name>
<keyword evidence="11" id="KW-1185">Reference proteome</keyword>
<dbReference type="Gene3D" id="3.40.50.300">
    <property type="entry name" value="P-loop containing nucleotide triphosphate hydrolases"/>
    <property type="match status" value="1"/>
</dbReference>
<dbReference type="SUPFAM" id="SSF90123">
    <property type="entry name" value="ABC transporter transmembrane region"/>
    <property type="match status" value="1"/>
</dbReference>
<evidence type="ECO:0000256" key="2">
    <source>
        <dbReference type="ARBA" id="ARBA00022692"/>
    </source>
</evidence>
<evidence type="ECO:0000256" key="4">
    <source>
        <dbReference type="ARBA" id="ARBA00022840"/>
    </source>
</evidence>
<evidence type="ECO:0000256" key="5">
    <source>
        <dbReference type="ARBA" id="ARBA00022989"/>
    </source>
</evidence>
<comment type="caution">
    <text evidence="10">The sequence shown here is derived from an EMBL/GenBank/DDBJ whole genome shotgun (WGS) entry which is preliminary data.</text>
</comment>
<keyword evidence="3" id="KW-0547">Nucleotide-binding</keyword>
<reference evidence="10 11" key="1">
    <citation type="submission" date="2020-08" db="EMBL/GenBank/DDBJ databases">
        <title>Genome public.</title>
        <authorList>
            <person name="Liu C."/>
            <person name="Sun Q."/>
        </authorList>
    </citation>
    <scope>NUCLEOTIDE SEQUENCE [LARGE SCALE GENOMIC DNA]</scope>
    <source>
        <strain evidence="10 11">NSJ-36</strain>
    </source>
</reference>
<dbReference type="PROSITE" id="PS50929">
    <property type="entry name" value="ABC_TM1F"/>
    <property type="match status" value="1"/>
</dbReference>